<dbReference type="SMART" id="SM00479">
    <property type="entry name" value="EXOIII"/>
    <property type="match status" value="1"/>
</dbReference>
<dbReference type="PANTHER" id="PTHR23044">
    <property type="entry name" value="3'-5' EXONUCLEASE ERI1-RELATED"/>
    <property type="match status" value="1"/>
</dbReference>
<keyword evidence="5" id="KW-1185">Reference proteome</keyword>
<dbReference type="WBParaSite" id="EEL_0000840801-mRNA-1">
    <property type="protein sequence ID" value="EEL_0000840801-mRNA-1"/>
    <property type="gene ID" value="EEL_0000840801"/>
</dbReference>
<evidence type="ECO:0000256" key="1">
    <source>
        <dbReference type="ARBA" id="ARBA00022722"/>
    </source>
</evidence>
<dbReference type="STRING" id="1147741.A0A0R3S176"/>
<evidence type="ECO:0000256" key="2">
    <source>
        <dbReference type="ARBA" id="ARBA00022801"/>
    </source>
</evidence>
<protein>
    <submittedName>
        <fullName evidence="6">Exonuclease domain-containing protein</fullName>
    </submittedName>
</protein>
<dbReference type="CDD" id="cd06133">
    <property type="entry name" value="ERI-1_3'hExo_like"/>
    <property type="match status" value="1"/>
</dbReference>
<dbReference type="InterPro" id="IPR036397">
    <property type="entry name" value="RNaseH_sf"/>
</dbReference>
<dbReference type="SUPFAM" id="SSF53098">
    <property type="entry name" value="Ribonuclease H-like"/>
    <property type="match status" value="1"/>
</dbReference>
<dbReference type="Proteomes" id="UP000050640">
    <property type="component" value="Unplaced"/>
</dbReference>
<dbReference type="AlphaFoldDB" id="A0A0R3S176"/>
<reference evidence="6" key="1">
    <citation type="submission" date="2017-02" db="UniProtKB">
        <authorList>
            <consortium name="WormBaseParasite"/>
        </authorList>
    </citation>
    <scope>IDENTIFICATION</scope>
</reference>
<name>A0A0R3S176_9BILA</name>
<sequence length="454" mass="53294">MEAEKSVIIEKRSAKIPRTCYVGGEEQSNPEFVSPTTFSFDSRILIPTRVANYRRISLRVALMDNSMSNVENALDSEELDKFYRLMIEASQKVQEMKLNATGNAEINGAEDDNAPYVLPVVPYKEPLRKNPENVLHVMRRLHCMTTVEMQRELKKAHIDSRGKRRELYNRLKKYFRKEFAVIKNAEYLRNKTEKFYDYFVVIDFECTCEADLYDYNHEIIEFPAILVDVRKKEIVSTVDVFHSYVRPLANPQLSEFCSEFTGITQEMVDKALPFTDVLDSFRAWMQLHRLGQKDVRYAFVTDGPWDIAKFFQMQCIQSKLSAVPHDFRFYVNIRKSFVNKYYKRHSMQKTNLIGMLTFLNMKFEGREHSGLDDSKNIARIVIKMLEDRSELRVNEKLVKIKASEKGKALLTDISKEHRDRRAWRDNLPYIVQQITRDSFISGEYLDCDTCDEDD</sequence>
<evidence type="ECO:0000259" key="4">
    <source>
        <dbReference type="SMART" id="SM00479"/>
    </source>
</evidence>
<dbReference type="GO" id="GO:0005737">
    <property type="term" value="C:cytoplasm"/>
    <property type="evidence" value="ECO:0007669"/>
    <property type="project" value="TreeGrafter"/>
</dbReference>
<dbReference type="Gene3D" id="3.30.420.10">
    <property type="entry name" value="Ribonuclease H-like superfamily/Ribonuclease H"/>
    <property type="match status" value="1"/>
</dbReference>
<accession>A0A0R3S176</accession>
<dbReference type="Pfam" id="PF00929">
    <property type="entry name" value="RNase_T"/>
    <property type="match status" value="1"/>
</dbReference>
<dbReference type="PANTHER" id="PTHR23044:SF61">
    <property type="entry name" value="3'-5' EXORIBONUCLEASE 1-RELATED"/>
    <property type="match status" value="1"/>
</dbReference>
<dbReference type="InterPro" id="IPR013520">
    <property type="entry name" value="Ribonucl_H"/>
</dbReference>
<keyword evidence="1" id="KW-0540">Nuclease</keyword>
<dbReference type="InterPro" id="IPR012337">
    <property type="entry name" value="RNaseH-like_sf"/>
</dbReference>
<evidence type="ECO:0000313" key="6">
    <source>
        <dbReference type="WBParaSite" id="EEL_0000840801-mRNA-1"/>
    </source>
</evidence>
<evidence type="ECO:0000256" key="3">
    <source>
        <dbReference type="ARBA" id="ARBA00022839"/>
    </source>
</evidence>
<dbReference type="InterPro" id="IPR051274">
    <property type="entry name" value="3-5_Exoribonuclease"/>
</dbReference>
<keyword evidence="2" id="KW-0378">Hydrolase</keyword>
<keyword evidence="3" id="KW-0269">Exonuclease</keyword>
<proteinExistence type="predicted"/>
<feature type="domain" description="Exonuclease" evidence="4">
    <location>
        <begin position="198"/>
        <end position="390"/>
    </location>
</feature>
<evidence type="ECO:0000313" key="5">
    <source>
        <dbReference type="Proteomes" id="UP000050640"/>
    </source>
</evidence>
<dbReference type="GO" id="GO:0003676">
    <property type="term" value="F:nucleic acid binding"/>
    <property type="evidence" value="ECO:0007669"/>
    <property type="project" value="InterPro"/>
</dbReference>
<dbReference type="GO" id="GO:0000175">
    <property type="term" value="F:3'-5'-RNA exonuclease activity"/>
    <property type="evidence" value="ECO:0007669"/>
    <property type="project" value="InterPro"/>
</dbReference>
<organism evidence="5 6">
    <name type="scientific">Elaeophora elaphi</name>
    <dbReference type="NCBI Taxonomy" id="1147741"/>
    <lineage>
        <taxon>Eukaryota</taxon>
        <taxon>Metazoa</taxon>
        <taxon>Ecdysozoa</taxon>
        <taxon>Nematoda</taxon>
        <taxon>Chromadorea</taxon>
        <taxon>Rhabditida</taxon>
        <taxon>Spirurina</taxon>
        <taxon>Spiruromorpha</taxon>
        <taxon>Filarioidea</taxon>
        <taxon>Onchocercidae</taxon>
        <taxon>Elaeophora</taxon>
    </lineage>
</organism>
<dbReference type="InterPro" id="IPR047201">
    <property type="entry name" value="ERI-1_3'hExo-like"/>
</dbReference>